<dbReference type="InterPro" id="IPR027417">
    <property type="entry name" value="P-loop_NTPase"/>
</dbReference>
<reference evidence="6 7" key="1">
    <citation type="journal article" date="2024" name="J Genomics">
        <title>Draft genome sequencing and assembly of Favolaschia claudopus CIRM-BRFM 2984 isolated from oak limbs.</title>
        <authorList>
            <person name="Navarro D."/>
            <person name="Drula E."/>
            <person name="Chaduli D."/>
            <person name="Cazenave R."/>
            <person name="Ahrendt S."/>
            <person name="Wang J."/>
            <person name="Lipzen A."/>
            <person name="Daum C."/>
            <person name="Barry K."/>
            <person name="Grigoriev I.V."/>
            <person name="Favel A."/>
            <person name="Rosso M.N."/>
            <person name="Martin F."/>
        </authorList>
    </citation>
    <scope>NUCLEOTIDE SEQUENCE [LARGE SCALE GENOMIC DNA]</scope>
    <source>
        <strain evidence="6 7">CIRM-BRFM 2984</strain>
    </source>
</reference>
<dbReference type="Gene3D" id="3.40.50.300">
    <property type="entry name" value="P-loop containing nucleotide triphosphate hydrolases"/>
    <property type="match status" value="1"/>
</dbReference>
<dbReference type="InterPro" id="IPR001019">
    <property type="entry name" value="Gprotein_alpha_su"/>
</dbReference>
<evidence type="ECO:0000256" key="4">
    <source>
        <dbReference type="ARBA" id="ARBA00023224"/>
    </source>
</evidence>
<dbReference type="GO" id="GO:0005525">
    <property type="term" value="F:GTP binding"/>
    <property type="evidence" value="ECO:0007669"/>
    <property type="project" value="UniProtKB-KW"/>
</dbReference>
<dbReference type="Pfam" id="PF00503">
    <property type="entry name" value="G-alpha"/>
    <property type="match status" value="1"/>
</dbReference>
<keyword evidence="7" id="KW-1185">Reference proteome</keyword>
<keyword evidence="4" id="KW-0807">Transducer</keyword>
<dbReference type="Proteomes" id="UP001362999">
    <property type="component" value="Unassembled WGS sequence"/>
</dbReference>
<dbReference type="CDD" id="cd00066">
    <property type="entry name" value="G-alpha"/>
    <property type="match status" value="1"/>
</dbReference>
<dbReference type="GO" id="GO:0005737">
    <property type="term" value="C:cytoplasm"/>
    <property type="evidence" value="ECO:0007669"/>
    <property type="project" value="TreeGrafter"/>
</dbReference>
<dbReference type="GO" id="GO:0031683">
    <property type="term" value="F:G-protein beta/gamma-subunit complex binding"/>
    <property type="evidence" value="ECO:0007669"/>
    <property type="project" value="InterPro"/>
</dbReference>
<evidence type="ECO:0000256" key="3">
    <source>
        <dbReference type="ARBA" id="ARBA00023134"/>
    </source>
</evidence>
<dbReference type="PANTHER" id="PTHR10218:SF302">
    <property type="entry name" value="GUANINE NUCLEOTIDE-BINDING PROTEIN ALPHA-5 SUBUNIT"/>
    <property type="match status" value="1"/>
</dbReference>
<keyword evidence="1 5" id="KW-0479">Metal-binding</keyword>
<protein>
    <submittedName>
        <fullName evidence="6">Heterotrimeric G protein alpha subunit B</fullName>
    </submittedName>
</protein>
<dbReference type="GO" id="GO:0007188">
    <property type="term" value="P:adenylate cyclase-modulating G protein-coupled receptor signaling pathway"/>
    <property type="evidence" value="ECO:0007669"/>
    <property type="project" value="TreeGrafter"/>
</dbReference>
<gene>
    <name evidence="6" type="ORF">R3P38DRAFT_2539617</name>
</gene>
<dbReference type="GO" id="GO:0046872">
    <property type="term" value="F:metal ion binding"/>
    <property type="evidence" value="ECO:0007669"/>
    <property type="project" value="UniProtKB-KW"/>
</dbReference>
<name>A0AAW0AZT6_9AGAR</name>
<evidence type="ECO:0000256" key="1">
    <source>
        <dbReference type="ARBA" id="ARBA00022723"/>
    </source>
</evidence>
<accession>A0AAW0AZT6</accession>
<dbReference type="GO" id="GO:0003924">
    <property type="term" value="F:GTPase activity"/>
    <property type="evidence" value="ECO:0007669"/>
    <property type="project" value="InterPro"/>
</dbReference>
<keyword evidence="3" id="KW-0342">GTP-binding</keyword>
<dbReference type="PROSITE" id="PS51882">
    <property type="entry name" value="G_ALPHA"/>
    <property type="match status" value="1"/>
</dbReference>
<evidence type="ECO:0000256" key="2">
    <source>
        <dbReference type="ARBA" id="ARBA00022741"/>
    </source>
</evidence>
<dbReference type="InterPro" id="IPR011025">
    <property type="entry name" value="GproteinA_insert"/>
</dbReference>
<keyword evidence="5" id="KW-0460">Magnesium</keyword>
<dbReference type="GO" id="GO:0005834">
    <property type="term" value="C:heterotrimeric G-protein complex"/>
    <property type="evidence" value="ECO:0007669"/>
    <property type="project" value="TreeGrafter"/>
</dbReference>
<dbReference type="Gene3D" id="1.10.400.10">
    <property type="entry name" value="GI Alpha 1, domain 2-like"/>
    <property type="match status" value="1"/>
</dbReference>
<feature type="binding site" evidence="5">
    <location>
        <position position="39"/>
    </location>
    <ligand>
        <name>Mg(2+)</name>
        <dbReference type="ChEBI" id="CHEBI:18420"/>
    </ligand>
</feature>
<comment type="caution">
    <text evidence="6">The sequence shown here is derived from an EMBL/GenBank/DDBJ whole genome shotgun (WGS) entry which is preliminary data.</text>
</comment>
<sequence length="334" mass="38443">MENLKRFQILLGDPGYTRKKEELHILAVAASRSSPNWHSLFMKHLETVDNGGYSAHWQQREVYKKIIFTNVTQAMRSVLEAIPGLDLELSPENAVLRDTILQSPTQIEAHALPQDIAAAIRDLWTADFAVKVTVRRGREFQLSNSAAYFFTSMNRISQDDYIPTNQDISHAYVEQQGIEETSLWAGHILCKIWNLPAQLERSEERKSLHYYENIEAIIFYVDLGDYDQFSYEDESGTNCLQEALTLFDFSQNDSVCNSWFVETNIILFLGIDRFMEKLEHIPLSDFFPDYQGGTRYDAACEYLLHRFVSLNQNAATTIYAAYTTMDDPGQLRCE</sequence>
<keyword evidence="2" id="KW-0547">Nucleotide-binding</keyword>
<dbReference type="SMART" id="SM00275">
    <property type="entry name" value="G_alpha"/>
    <property type="match status" value="1"/>
</dbReference>
<dbReference type="AlphaFoldDB" id="A0AAW0AZT6"/>
<evidence type="ECO:0000256" key="5">
    <source>
        <dbReference type="PIRSR" id="PIRSR601019-2"/>
    </source>
</evidence>
<dbReference type="PRINTS" id="PR00318">
    <property type="entry name" value="GPROTEINA"/>
</dbReference>
<dbReference type="PANTHER" id="PTHR10218">
    <property type="entry name" value="GTP-BINDING PROTEIN ALPHA SUBUNIT"/>
    <property type="match status" value="1"/>
</dbReference>
<evidence type="ECO:0000313" key="6">
    <source>
        <dbReference type="EMBL" id="KAK7018261.1"/>
    </source>
</evidence>
<dbReference type="SUPFAM" id="SSF52540">
    <property type="entry name" value="P-loop containing nucleoside triphosphate hydrolases"/>
    <property type="match status" value="1"/>
</dbReference>
<proteinExistence type="predicted"/>
<dbReference type="GO" id="GO:0001664">
    <property type="term" value="F:G protein-coupled receptor binding"/>
    <property type="evidence" value="ECO:0007669"/>
    <property type="project" value="TreeGrafter"/>
</dbReference>
<dbReference type="FunFam" id="3.40.50.300:FF:000720">
    <property type="entry name" value="Guanine nucleotide-binding protein G(k) subunit alpha"/>
    <property type="match status" value="1"/>
</dbReference>
<evidence type="ECO:0000313" key="7">
    <source>
        <dbReference type="Proteomes" id="UP001362999"/>
    </source>
</evidence>
<dbReference type="EMBL" id="JAWWNJ010000046">
    <property type="protein sequence ID" value="KAK7018261.1"/>
    <property type="molecule type" value="Genomic_DNA"/>
</dbReference>
<dbReference type="SUPFAM" id="SSF47895">
    <property type="entry name" value="Transducin (alpha subunit), insertion domain"/>
    <property type="match status" value="1"/>
</dbReference>
<organism evidence="6 7">
    <name type="scientific">Favolaschia claudopus</name>
    <dbReference type="NCBI Taxonomy" id="2862362"/>
    <lineage>
        <taxon>Eukaryota</taxon>
        <taxon>Fungi</taxon>
        <taxon>Dikarya</taxon>
        <taxon>Basidiomycota</taxon>
        <taxon>Agaricomycotina</taxon>
        <taxon>Agaricomycetes</taxon>
        <taxon>Agaricomycetidae</taxon>
        <taxon>Agaricales</taxon>
        <taxon>Marasmiineae</taxon>
        <taxon>Mycenaceae</taxon>
        <taxon>Favolaschia</taxon>
    </lineage>
</organism>